<name>A0A978VVW6_ZIZJJ</name>
<dbReference type="Proteomes" id="UP000813462">
    <property type="component" value="Unassembled WGS sequence"/>
</dbReference>
<gene>
    <name evidence="2" type="ORF">FEM48_Zijuj02G0130900</name>
</gene>
<dbReference type="EMBL" id="JAEACU010000002">
    <property type="protein sequence ID" value="KAH7542961.1"/>
    <property type="molecule type" value="Genomic_DNA"/>
</dbReference>
<evidence type="ECO:0000313" key="2">
    <source>
        <dbReference type="EMBL" id="KAH7542961.1"/>
    </source>
</evidence>
<dbReference type="Pfam" id="PF24818">
    <property type="entry name" value="PH_TRF2_HOY1"/>
    <property type="match status" value="1"/>
</dbReference>
<protein>
    <recommendedName>
        <fullName evidence="1">TRF2/HOY1 PH-like domain-containing protein</fullName>
    </recommendedName>
</protein>
<dbReference type="InterPro" id="IPR057939">
    <property type="entry name" value="TRF2_HOY1_PH"/>
</dbReference>
<organism evidence="2 3">
    <name type="scientific">Ziziphus jujuba var. spinosa</name>
    <dbReference type="NCBI Taxonomy" id="714518"/>
    <lineage>
        <taxon>Eukaryota</taxon>
        <taxon>Viridiplantae</taxon>
        <taxon>Streptophyta</taxon>
        <taxon>Embryophyta</taxon>
        <taxon>Tracheophyta</taxon>
        <taxon>Spermatophyta</taxon>
        <taxon>Magnoliopsida</taxon>
        <taxon>eudicotyledons</taxon>
        <taxon>Gunneridae</taxon>
        <taxon>Pentapetalae</taxon>
        <taxon>rosids</taxon>
        <taxon>fabids</taxon>
        <taxon>Rosales</taxon>
        <taxon>Rhamnaceae</taxon>
        <taxon>Paliureae</taxon>
        <taxon>Ziziphus</taxon>
    </lineage>
</organism>
<sequence>MVEELGHNEFYGGFNGFSPEKQQFHNPLYDSVKPESFSVTDIHKGANELIRQTPRDPDQVNMANLLLNLPPLGLALHQTPALLETIQSQVFPQASDVEKEKLKAVNFGASLLRIGLWQRITRNEGDLVAKCYYAKRKLVWEILEKGLKSKIEIQWSDVVGMRAILEENRPGILEIEVFLSFFFFFPLLSIPPTFYKESDPQPRKHTLWNASPDFTDGQALIYRRHYLEFPSGVLDKHYEKLLQRENRFYQLSKSPFPRLESPFFSQIREYPFGFNGNLQEINSALPLPNYHQVITKNLPPAFPTPQFYEPNNQPHMNIYSSTSPTSVMGFASPLDDVISSSHGVENSSMVIWGGQGMNAFPDHAVETDQIQRLQQQQQLPLHQPKQEYPMVSNQNYNNLITYQGGGSQNPEGQVLSNIENELLNESQVECTGSSEFNHDHHVNWAQPSQIPSIGERIPLYPSFPINSIHKESKNWEGAQISDAEVWDLSDMNVNFPNLPHFG</sequence>
<dbReference type="AlphaFoldDB" id="A0A978VVW6"/>
<comment type="caution">
    <text evidence="2">The sequence shown here is derived from an EMBL/GenBank/DDBJ whole genome shotgun (WGS) entry which is preliminary data.</text>
</comment>
<dbReference type="PANTHER" id="PTHR33494:SF5">
    <property type="entry name" value="F10A16.6 PROTEIN"/>
    <property type="match status" value="1"/>
</dbReference>
<evidence type="ECO:0000313" key="3">
    <source>
        <dbReference type="Proteomes" id="UP000813462"/>
    </source>
</evidence>
<accession>A0A978VVW6</accession>
<proteinExistence type="predicted"/>
<reference evidence="2" key="1">
    <citation type="journal article" date="2021" name="Front. Plant Sci.">
        <title>Chromosome-Scale Genome Assembly for Chinese Sour Jujube and Insights Into Its Genome Evolution and Domestication Signature.</title>
        <authorList>
            <person name="Shen L.-Y."/>
            <person name="Luo H."/>
            <person name="Wang X.-L."/>
            <person name="Wang X.-M."/>
            <person name="Qiu X.-J."/>
            <person name="Liu H."/>
            <person name="Zhou S.-S."/>
            <person name="Jia K.-H."/>
            <person name="Nie S."/>
            <person name="Bao Y.-T."/>
            <person name="Zhang R.-G."/>
            <person name="Yun Q.-Z."/>
            <person name="Chai Y.-H."/>
            <person name="Lu J.-Y."/>
            <person name="Li Y."/>
            <person name="Zhao S.-W."/>
            <person name="Mao J.-F."/>
            <person name="Jia S.-G."/>
            <person name="Mao Y.-M."/>
        </authorList>
    </citation>
    <scope>NUCLEOTIDE SEQUENCE</scope>
    <source>
        <strain evidence="2">AT0</strain>
        <tissue evidence="2">Leaf</tissue>
    </source>
</reference>
<feature type="domain" description="TRF2/HOY1 PH-like" evidence="1">
    <location>
        <begin position="106"/>
        <end position="235"/>
    </location>
</feature>
<dbReference type="PANTHER" id="PTHR33494">
    <property type="entry name" value="OS02G0793800 PROTEIN"/>
    <property type="match status" value="1"/>
</dbReference>
<evidence type="ECO:0000259" key="1">
    <source>
        <dbReference type="Pfam" id="PF24818"/>
    </source>
</evidence>